<keyword evidence="2" id="KW-1185">Reference proteome</keyword>
<evidence type="ECO:0000313" key="1">
    <source>
        <dbReference type="EMBL" id="MCW8349132.1"/>
    </source>
</evidence>
<name>A0A9X3HZS1_9VIBR</name>
<sequence length="162" mass="18766">MAFISVLTLISLVLTFGLLRFPRLAEIHFDRQRGIVYTWRFGKIAACKFENLGFREDKIGLTLFLYGESKKHESGYWPALFGLQPTGKAHMNSEDDNTFLMAQLFAFIDEGKQAVITGESFQRPQSKTYLYVDKKPKNFDSRLEDILKRDDALPDIYTKHLF</sequence>
<reference evidence="1" key="1">
    <citation type="submission" date="2022-02" db="EMBL/GenBank/DDBJ databases">
        <title>Vibrio sp. nov, a new bacterium isolated from seawater.</title>
        <authorList>
            <person name="Yuan Y."/>
        </authorList>
    </citation>
    <scope>NUCLEOTIDE SEQUENCE</scope>
    <source>
        <strain evidence="1">ZSDZ65</strain>
    </source>
</reference>
<comment type="caution">
    <text evidence="1">The sequence shown here is derived from an EMBL/GenBank/DDBJ whole genome shotgun (WGS) entry which is preliminary data.</text>
</comment>
<dbReference type="AlphaFoldDB" id="A0A9X3HZS1"/>
<dbReference type="RefSeq" id="WP_265677781.1">
    <property type="nucleotide sequence ID" value="NZ_JAKRRY010000065.1"/>
</dbReference>
<dbReference type="Proteomes" id="UP001155587">
    <property type="component" value="Unassembled WGS sequence"/>
</dbReference>
<dbReference type="EMBL" id="JAKRRY010000065">
    <property type="protein sequence ID" value="MCW8349132.1"/>
    <property type="molecule type" value="Genomic_DNA"/>
</dbReference>
<proteinExistence type="predicted"/>
<organism evidence="1 2">
    <name type="scientific">Vibrio qingdaonensis</name>
    <dbReference type="NCBI Taxonomy" id="2829491"/>
    <lineage>
        <taxon>Bacteria</taxon>
        <taxon>Pseudomonadati</taxon>
        <taxon>Pseudomonadota</taxon>
        <taxon>Gammaproteobacteria</taxon>
        <taxon>Vibrionales</taxon>
        <taxon>Vibrionaceae</taxon>
        <taxon>Vibrio</taxon>
    </lineage>
</organism>
<gene>
    <name evidence="1" type="ORF">MD535_24400</name>
</gene>
<accession>A0A9X3HZS1</accession>
<evidence type="ECO:0000313" key="2">
    <source>
        <dbReference type="Proteomes" id="UP001155587"/>
    </source>
</evidence>
<protein>
    <submittedName>
        <fullName evidence="1">Uncharacterized protein</fullName>
    </submittedName>
</protein>